<evidence type="ECO:0000256" key="5">
    <source>
        <dbReference type="ARBA" id="ARBA00022989"/>
    </source>
</evidence>
<reference evidence="9 10" key="1">
    <citation type="submission" date="2021-03" db="EMBL/GenBank/DDBJ databases">
        <title>Sequencing the genomes of 1000 actinobacteria strains.</title>
        <authorList>
            <person name="Klenk H.-P."/>
        </authorList>
    </citation>
    <scope>NUCLEOTIDE SEQUENCE [LARGE SCALE GENOMIC DNA]</scope>
    <source>
        <strain evidence="9 10">DSM 45256</strain>
    </source>
</reference>
<keyword evidence="5 7" id="KW-1133">Transmembrane helix</keyword>
<dbReference type="InterPro" id="IPR000515">
    <property type="entry name" value="MetI-like"/>
</dbReference>
<dbReference type="RefSeq" id="WP_210030617.1">
    <property type="nucleotide sequence ID" value="NZ_JAGINU010000001.1"/>
</dbReference>
<evidence type="ECO:0000256" key="3">
    <source>
        <dbReference type="ARBA" id="ARBA00022475"/>
    </source>
</evidence>
<dbReference type="SUPFAM" id="SSF161098">
    <property type="entry name" value="MetI-like"/>
    <property type="match status" value="1"/>
</dbReference>
<keyword evidence="10" id="KW-1185">Reference proteome</keyword>
<feature type="transmembrane region" description="Helical" evidence="7">
    <location>
        <begin position="179"/>
        <end position="201"/>
    </location>
</feature>
<feature type="domain" description="ABC transmembrane type-1" evidence="8">
    <location>
        <begin position="95"/>
        <end position="305"/>
    </location>
</feature>
<feature type="transmembrane region" description="Helical" evidence="7">
    <location>
        <begin position="281"/>
        <end position="301"/>
    </location>
</feature>
<evidence type="ECO:0000256" key="7">
    <source>
        <dbReference type="RuleBase" id="RU363032"/>
    </source>
</evidence>
<protein>
    <submittedName>
        <fullName evidence="9">Peptide/nickel transport system permease protein</fullName>
    </submittedName>
</protein>
<comment type="similarity">
    <text evidence="7">Belongs to the binding-protein-dependent transport system permease family.</text>
</comment>
<dbReference type="Proteomes" id="UP001519295">
    <property type="component" value="Unassembled WGS sequence"/>
</dbReference>
<sequence>MVLSIARRVGRSAVVVLLVTMAAVGLLSLAPGSAAAVILGENATPDAVAALNASLGLDLPVWQQYLTWLGNAVTGDLGTSPITNEPVVDALLARLPVTVELAVLALLISIVVSVILALISATWQDTVVDRAITAFSSVLLSVPAFIAGPLLVYFLALQLGWFPVSGWARIGTDGLEANLASAIMPAVAISLIEIAAFHRILRSDLISTLREDFVGAARAKGMSRFYVMFRHVLRPSSFSLITLVGINLGRLIGGTVVVETLFSLPGLGQLVVSSITSRDVISVQGIVVFIAVVYVVLNMLVDLSYNWLDPRVRKAAV</sequence>
<feature type="transmembrane region" description="Helical" evidence="7">
    <location>
        <begin position="238"/>
        <end position="261"/>
    </location>
</feature>
<dbReference type="PANTHER" id="PTHR43163">
    <property type="entry name" value="DIPEPTIDE TRANSPORT SYSTEM PERMEASE PROTEIN DPPB-RELATED"/>
    <property type="match status" value="1"/>
</dbReference>
<evidence type="ECO:0000259" key="8">
    <source>
        <dbReference type="PROSITE" id="PS50928"/>
    </source>
</evidence>
<evidence type="ECO:0000256" key="2">
    <source>
        <dbReference type="ARBA" id="ARBA00022448"/>
    </source>
</evidence>
<comment type="subcellular location">
    <subcellularLocation>
        <location evidence="1 7">Cell membrane</location>
        <topology evidence="1 7">Multi-pass membrane protein</topology>
    </subcellularLocation>
</comment>
<comment type="caution">
    <text evidence="9">The sequence shown here is derived from an EMBL/GenBank/DDBJ whole genome shotgun (WGS) entry which is preliminary data.</text>
</comment>
<evidence type="ECO:0000256" key="4">
    <source>
        <dbReference type="ARBA" id="ARBA00022692"/>
    </source>
</evidence>
<dbReference type="EMBL" id="JAGINU010000001">
    <property type="protein sequence ID" value="MBP2368897.1"/>
    <property type="molecule type" value="Genomic_DNA"/>
</dbReference>
<keyword evidence="6 7" id="KW-0472">Membrane</keyword>
<gene>
    <name evidence="9" type="ORF">JOF36_004593</name>
</gene>
<evidence type="ECO:0000313" key="10">
    <source>
        <dbReference type="Proteomes" id="UP001519295"/>
    </source>
</evidence>
<evidence type="ECO:0000256" key="1">
    <source>
        <dbReference type="ARBA" id="ARBA00004651"/>
    </source>
</evidence>
<dbReference type="InterPro" id="IPR045621">
    <property type="entry name" value="BPD_transp_1_N"/>
</dbReference>
<dbReference type="Gene3D" id="1.10.3720.10">
    <property type="entry name" value="MetI-like"/>
    <property type="match status" value="1"/>
</dbReference>
<proteinExistence type="inferred from homology"/>
<organism evidence="9 10">
    <name type="scientific">Pseudonocardia parietis</name>
    <dbReference type="NCBI Taxonomy" id="570936"/>
    <lineage>
        <taxon>Bacteria</taxon>
        <taxon>Bacillati</taxon>
        <taxon>Actinomycetota</taxon>
        <taxon>Actinomycetes</taxon>
        <taxon>Pseudonocardiales</taxon>
        <taxon>Pseudonocardiaceae</taxon>
        <taxon>Pseudonocardia</taxon>
    </lineage>
</organism>
<dbReference type="PANTHER" id="PTHR43163:SF6">
    <property type="entry name" value="DIPEPTIDE TRANSPORT SYSTEM PERMEASE PROTEIN DPPB-RELATED"/>
    <property type="match status" value="1"/>
</dbReference>
<dbReference type="Pfam" id="PF00528">
    <property type="entry name" value="BPD_transp_1"/>
    <property type="match status" value="1"/>
</dbReference>
<dbReference type="PROSITE" id="PS50928">
    <property type="entry name" value="ABC_TM1"/>
    <property type="match status" value="1"/>
</dbReference>
<keyword evidence="2 7" id="KW-0813">Transport</keyword>
<evidence type="ECO:0000256" key="6">
    <source>
        <dbReference type="ARBA" id="ARBA00023136"/>
    </source>
</evidence>
<dbReference type="CDD" id="cd06261">
    <property type="entry name" value="TM_PBP2"/>
    <property type="match status" value="1"/>
</dbReference>
<feature type="transmembrane region" description="Helical" evidence="7">
    <location>
        <begin position="101"/>
        <end position="123"/>
    </location>
</feature>
<keyword evidence="3" id="KW-1003">Cell membrane</keyword>
<accession>A0ABS4VY96</accession>
<dbReference type="InterPro" id="IPR035906">
    <property type="entry name" value="MetI-like_sf"/>
</dbReference>
<keyword evidence="4 7" id="KW-0812">Transmembrane</keyword>
<feature type="transmembrane region" description="Helical" evidence="7">
    <location>
        <begin position="135"/>
        <end position="159"/>
    </location>
</feature>
<dbReference type="Pfam" id="PF19300">
    <property type="entry name" value="BPD_transp_1_N"/>
    <property type="match status" value="1"/>
</dbReference>
<evidence type="ECO:0000313" key="9">
    <source>
        <dbReference type="EMBL" id="MBP2368897.1"/>
    </source>
</evidence>
<name>A0ABS4VY96_9PSEU</name>